<dbReference type="EMBL" id="CP053708">
    <property type="protein sequence ID" value="QKE90855.1"/>
    <property type="molecule type" value="Genomic_DNA"/>
</dbReference>
<reference evidence="1 2" key="1">
    <citation type="journal article" date="2014" name="World J. Microbiol. Biotechnol.">
        <title>Biodiversity and physiological characteristics of Antarctic and Arctic lichens-associated bacteria.</title>
        <authorList>
            <person name="Lee Y.M."/>
            <person name="Kim E.H."/>
            <person name="Lee H.K."/>
            <person name="Hong S.G."/>
        </authorList>
    </citation>
    <scope>NUCLEOTIDE SEQUENCE [LARGE SCALE GENOMIC DNA]</scope>
    <source>
        <strain evidence="1 2">PAMC 26569</strain>
    </source>
</reference>
<dbReference type="Proteomes" id="UP000500767">
    <property type="component" value="Chromosome"/>
</dbReference>
<protein>
    <recommendedName>
        <fullName evidence="3">Apea-like HEPN domain-containing protein</fullName>
    </recommendedName>
</protein>
<dbReference type="AlphaFoldDB" id="A0A6M8HRF0"/>
<keyword evidence="2" id="KW-1185">Reference proteome</keyword>
<evidence type="ECO:0008006" key="3">
    <source>
        <dbReference type="Google" id="ProtNLM"/>
    </source>
</evidence>
<sequence>MVSSEQSPEPAWDRTTTYYSVVARFEENGNLDLWPLSSEQIKHDPTRVALQGWRSFIFELRSPIACFRNPVQVITTPRFRIYPPFDLNKKSSLASVLDEVLVPMGSDHVNNYVAIPDHATKGLRVDVTKEGWNVCYGIRIDAINSEDVSSVLQRFLKLVRQYTRQWWVASPTNFFDTGIRLRFDMDQSFRPREVSSARDIGPLESTWAGMASVQQLINIEEPLGADAWKNVGLCLQQNIEPDPCLSFFLAAIEDYKGHSDSQCILNLALMFEIGENKARMIHKMKTFSRNKDLLNNATVSLAADVKVFRDLITDRDNIAHGKAAVKARNDQALQKYLSASFRFMQKYLPLLQVS</sequence>
<proteinExistence type="predicted"/>
<dbReference type="KEGG" id="lck:HN018_13135"/>
<accession>A0A6M8HRF0</accession>
<name>A0A6M8HRF0_9PROT</name>
<dbReference type="RefSeq" id="WP_171836264.1">
    <property type="nucleotide sequence ID" value="NZ_CP053708.1"/>
</dbReference>
<evidence type="ECO:0000313" key="2">
    <source>
        <dbReference type="Proteomes" id="UP000500767"/>
    </source>
</evidence>
<gene>
    <name evidence="1" type="ORF">HN018_13135</name>
</gene>
<evidence type="ECO:0000313" key="1">
    <source>
        <dbReference type="EMBL" id="QKE90855.1"/>
    </source>
</evidence>
<organism evidence="1 2">
    <name type="scientific">Lichenicola cladoniae</name>
    <dbReference type="NCBI Taxonomy" id="1484109"/>
    <lineage>
        <taxon>Bacteria</taxon>
        <taxon>Pseudomonadati</taxon>
        <taxon>Pseudomonadota</taxon>
        <taxon>Alphaproteobacteria</taxon>
        <taxon>Acetobacterales</taxon>
        <taxon>Acetobacteraceae</taxon>
        <taxon>Lichenicola</taxon>
    </lineage>
</organism>